<keyword evidence="7" id="KW-1185">Reference proteome</keyword>
<dbReference type="GO" id="GO:0003735">
    <property type="term" value="F:structural constituent of ribosome"/>
    <property type="evidence" value="ECO:0007669"/>
    <property type="project" value="InterPro"/>
</dbReference>
<keyword evidence="3" id="KW-0687">Ribonucleoprotein</keyword>
<dbReference type="InterPro" id="IPR039547">
    <property type="entry name" value="Ribosomal_eL19"/>
</dbReference>
<evidence type="ECO:0000256" key="1">
    <source>
        <dbReference type="ARBA" id="ARBA00011082"/>
    </source>
</evidence>
<protein>
    <submittedName>
        <fullName evidence="6">50S ribosomal protein L19e</fullName>
    </submittedName>
</protein>
<keyword evidence="2 6" id="KW-0689">Ribosomal protein</keyword>
<dbReference type="SUPFAM" id="SSF48140">
    <property type="entry name" value="Ribosomal protein L19 (L19e)"/>
    <property type="match status" value="1"/>
</dbReference>
<dbReference type="InterPro" id="IPR057259">
    <property type="entry name" value="Ribosomal_L19e"/>
</dbReference>
<dbReference type="SMART" id="SM01416">
    <property type="entry name" value="Ribosomal_L19e"/>
    <property type="match status" value="1"/>
</dbReference>
<comment type="similarity">
    <text evidence="1">Belongs to the eukaryotic ribosomal protein eL19 family.</text>
</comment>
<evidence type="ECO:0000256" key="2">
    <source>
        <dbReference type="ARBA" id="ARBA00022980"/>
    </source>
</evidence>
<dbReference type="GO" id="GO:0006412">
    <property type="term" value="P:translation"/>
    <property type="evidence" value="ECO:0007669"/>
    <property type="project" value="InterPro"/>
</dbReference>
<evidence type="ECO:0000256" key="4">
    <source>
        <dbReference type="SAM" id="MobiDB-lite"/>
    </source>
</evidence>
<dbReference type="Gene3D" id="1.10.1200.240">
    <property type="match status" value="1"/>
</dbReference>
<dbReference type="OrthoDB" id="11624at2157"/>
<dbReference type="Gene3D" id="1.10.1650.10">
    <property type="match status" value="1"/>
</dbReference>
<feature type="region of interest" description="Disordered" evidence="4">
    <location>
        <begin position="65"/>
        <end position="84"/>
    </location>
</feature>
<dbReference type="EMBL" id="CP019964">
    <property type="protein sequence ID" value="ASI13418.1"/>
    <property type="molecule type" value="Genomic_DNA"/>
</dbReference>
<sequence>MSVKLTKRVASSLLKRGKNSIRIKEDAIESATKAITREDVRDMIKKGEVYAKPKKKVQSLYGKLLSKKRKKGRARGPGRKRGTLKARTGDLYMKKVRAQRRIIKKMREDKVIDNEVFKKFYALVKGGSFNSKASLLNHMKGDGVNIDDEMYNKLKHV</sequence>
<dbReference type="InterPro" id="IPR035970">
    <property type="entry name" value="60S_ribosomal_eL19_sf"/>
</dbReference>
<dbReference type="RefSeq" id="WP_088819588.1">
    <property type="nucleotide sequence ID" value="NZ_CP019964.1"/>
</dbReference>
<organism evidence="6 7">
    <name type="scientific">Candidatus Mancarchaeum acidiphilum</name>
    <dbReference type="NCBI Taxonomy" id="1920749"/>
    <lineage>
        <taxon>Archaea</taxon>
        <taxon>Candidatus Micrarchaeota</taxon>
        <taxon>Candidatus Mancarchaeum</taxon>
    </lineage>
</organism>
<dbReference type="GeneID" id="33313635"/>
<evidence type="ECO:0000313" key="7">
    <source>
        <dbReference type="Proteomes" id="UP000197679"/>
    </source>
</evidence>
<dbReference type="InterPro" id="IPR057260">
    <property type="entry name" value="Ribosomal_L19e_C"/>
</dbReference>
<dbReference type="Proteomes" id="UP000197679">
    <property type="component" value="Chromosome"/>
</dbReference>
<dbReference type="Pfam" id="PF25476">
    <property type="entry name" value="Ribosomal_L19e_C"/>
    <property type="match status" value="1"/>
</dbReference>
<name>A0A218NLT2_9ARCH</name>
<dbReference type="GO" id="GO:0022625">
    <property type="term" value="C:cytosolic large ribosomal subunit"/>
    <property type="evidence" value="ECO:0007669"/>
    <property type="project" value="InterPro"/>
</dbReference>
<evidence type="ECO:0000256" key="3">
    <source>
        <dbReference type="ARBA" id="ARBA00023274"/>
    </source>
</evidence>
<feature type="domain" description="Large ribosomal subunit protein eL19" evidence="5">
    <location>
        <begin position="2"/>
        <end position="143"/>
    </location>
</feature>
<accession>A0A218NLT2</accession>
<dbReference type="AlphaFoldDB" id="A0A218NLT2"/>
<evidence type="ECO:0000313" key="6">
    <source>
        <dbReference type="EMBL" id="ASI13418.1"/>
    </source>
</evidence>
<dbReference type="Pfam" id="PF01280">
    <property type="entry name" value="Ribosomal_L19e"/>
    <property type="match status" value="1"/>
</dbReference>
<evidence type="ECO:0000259" key="5">
    <source>
        <dbReference type="SMART" id="SM01416"/>
    </source>
</evidence>
<dbReference type="InterPro" id="IPR000196">
    <property type="entry name" value="Ribosomal_eL19_dom"/>
</dbReference>
<dbReference type="KEGG" id="marh:Mia14_0075"/>
<gene>
    <name evidence="6" type="ORF">Mia14_0075</name>
</gene>
<dbReference type="GO" id="GO:0003723">
    <property type="term" value="F:RNA binding"/>
    <property type="evidence" value="ECO:0007669"/>
    <property type="project" value="InterPro"/>
</dbReference>
<dbReference type="PANTHER" id="PTHR10722">
    <property type="entry name" value="60S RIBOSOMAL PROTEIN L19"/>
    <property type="match status" value="1"/>
</dbReference>
<reference evidence="6 7" key="1">
    <citation type="journal article" date="2017" name="Nat. Commun.">
        <title>'ARMAN' archaea depend on association with euryarchaeal host in culture and in situ.</title>
        <authorList>
            <person name="Golyshina O."/>
            <person name="Toshchakov S."/>
            <person name="Makarova K."/>
            <person name="Gavrilov S."/>
            <person name="Korzhenkov A."/>
            <person name="La Cono V."/>
            <person name="Arcadi E."/>
            <person name="Nechitaylo T."/>
            <person name="Ferrer M."/>
            <person name="Kublanov I."/>
            <person name="Wolf Y."/>
            <person name="Yakimov M."/>
            <person name="Golyshin P."/>
            <person name="Slesarev A."/>
            <person name="Kozyavkin S."/>
        </authorList>
    </citation>
    <scope>NUCLEOTIDE SEQUENCE [LARGE SCALE GENOMIC DNA]</scope>
    <source>
        <strain evidence="6 7">Mia14</strain>
    </source>
</reference>
<proteinExistence type="inferred from homology"/>
<dbReference type="InterPro" id="IPR015972">
    <property type="entry name" value="Ribosomal_eL19_dom1"/>
</dbReference>